<evidence type="ECO:0000313" key="11">
    <source>
        <dbReference type="Proteomes" id="UP000400924"/>
    </source>
</evidence>
<dbReference type="EMBL" id="VJZC01000235">
    <property type="protein sequence ID" value="MPY60705.1"/>
    <property type="molecule type" value="Genomic_DNA"/>
</dbReference>
<dbReference type="GO" id="GO:0051537">
    <property type="term" value="F:2 iron, 2 sulfur cluster binding"/>
    <property type="evidence" value="ECO:0007669"/>
    <property type="project" value="UniProtKB-KW"/>
</dbReference>
<dbReference type="InterPro" id="IPR012675">
    <property type="entry name" value="Beta-grasp_dom_sf"/>
</dbReference>
<dbReference type="InterPro" id="IPR001041">
    <property type="entry name" value="2Fe-2S_ferredoxin-type"/>
</dbReference>
<keyword evidence="2" id="KW-0285">Flavoprotein</keyword>
<evidence type="ECO:0000256" key="1">
    <source>
        <dbReference type="ARBA" id="ARBA00001974"/>
    </source>
</evidence>
<keyword evidence="4" id="KW-0479">Metal-binding</keyword>
<dbReference type="SUPFAM" id="SSF54292">
    <property type="entry name" value="2Fe-2S ferredoxin-like"/>
    <property type="match status" value="1"/>
</dbReference>
<evidence type="ECO:0000256" key="7">
    <source>
        <dbReference type="ARBA" id="ARBA00023014"/>
    </source>
</evidence>
<dbReference type="InterPro" id="IPR039261">
    <property type="entry name" value="FNR_nucleotide-bd"/>
</dbReference>
<dbReference type="InterPro" id="IPR050415">
    <property type="entry name" value="MRET"/>
</dbReference>
<dbReference type="PANTHER" id="PTHR47354">
    <property type="entry name" value="NADH OXIDOREDUCTASE HCR"/>
    <property type="match status" value="1"/>
</dbReference>
<dbReference type="SUPFAM" id="SSF63380">
    <property type="entry name" value="Riboflavin synthase domain-like"/>
    <property type="match status" value="1"/>
</dbReference>
<evidence type="ECO:0000259" key="8">
    <source>
        <dbReference type="PROSITE" id="PS51085"/>
    </source>
</evidence>
<accession>A0A5N8XQ52</accession>
<dbReference type="Gene3D" id="2.40.30.10">
    <property type="entry name" value="Translation factors"/>
    <property type="match status" value="1"/>
</dbReference>
<dbReference type="AlphaFoldDB" id="A0A5N8XQ52"/>
<organism evidence="10 11">
    <name type="scientific">Streptomyces spongiae</name>
    <dbReference type="NCBI Taxonomy" id="565072"/>
    <lineage>
        <taxon>Bacteria</taxon>
        <taxon>Bacillati</taxon>
        <taxon>Actinomycetota</taxon>
        <taxon>Actinomycetes</taxon>
        <taxon>Kitasatosporales</taxon>
        <taxon>Streptomycetaceae</taxon>
        <taxon>Streptomyces</taxon>
    </lineage>
</organism>
<dbReference type="InterPro" id="IPR036010">
    <property type="entry name" value="2Fe-2S_ferredoxin-like_sf"/>
</dbReference>
<evidence type="ECO:0000256" key="6">
    <source>
        <dbReference type="ARBA" id="ARBA00023004"/>
    </source>
</evidence>
<dbReference type="Gene3D" id="3.40.50.80">
    <property type="entry name" value="Nucleotide-binding domain of ferredoxin-NADP reductase (FNR) module"/>
    <property type="match status" value="1"/>
</dbReference>
<comment type="caution">
    <text evidence="10">The sequence shown here is derived from an EMBL/GenBank/DDBJ whole genome shotgun (WGS) entry which is preliminary data.</text>
</comment>
<proteinExistence type="predicted"/>
<keyword evidence="7" id="KW-0411">Iron-sulfur</keyword>
<gene>
    <name evidence="10" type="ORF">FNH08_27235</name>
</gene>
<dbReference type="InterPro" id="IPR017927">
    <property type="entry name" value="FAD-bd_FR_type"/>
</dbReference>
<dbReference type="PROSITE" id="PS00197">
    <property type="entry name" value="2FE2S_FER_1"/>
    <property type="match status" value="1"/>
</dbReference>
<dbReference type="SUPFAM" id="SSF52343">
    <property type="entry name" value="Ferredoxin reductase-like, C-terminal NADP-linked domain"/>
    <property type="match status" value="1"/>
</dbReference>
<dbReference type="PANTHER" id="PTHR47354:SF1">
    <property type="entry name" value="CARNITINE MONOOXYGENASE REDUCTASE SUBUNIT"/>
    <property type="match status" value="1"/>
</dbReference>
<dbReference type="Pfam" id="PF00111">
    <property type="entry name" value="Fer2"/>
    <property type="match status" value="1"/>
</dbReference>
<evidence type="ECO:0000256" key="5">
    <source>
        <dbReference type="ARBA" id="ARBA00023002"/>
    </source>
</evidence>
<dbReference type="OrthoDB" id="502624at2"/>
<dbReference type="PROSITE" id="PS51384">
    <property type="entry name" value="FAD_FR"/>
    <property type="match status" value="1"/>
</dbReference>
<dbReference type="InterPro" id="IPR006058">
    <property type="entry name" value="2Fe2S_fd_BS"/>
</dbReference>
<dbReference type="CDD" id="cd06185">
    <property type="entry name" value="PDR_like"/>
    <property type="match status" value="1"/>
</dbReference>
<feature type="domain" description="2Fe-2S ferredoxin-type" evidence="8">
    <location>
        <begin position="264"/>
        <end position="349"/>
    </location>
</feature>
<keyword evidence="3" id="KW-0001">2Fe-2S</keyword>
<dbReference type="PRINTS" id="PR00409">
    <property type="entry name" value="PHDIOXRDTASE"/>
</dbReference>
<dbReference type="Proteomes" id="UP000400924">
    <property type="component" value="Unassembled WGS sequence"/>
</dbReference>
<dbReference type="GO" id="GO:0016491">
    <property type="term" value="F:oxidoreductase activity"/>
    <property type="evidence" value="ECO:0007669"/>
    <property type="project" value="UniProtKB-KW"/>
</dbReference>
<evidence type="ECO:0000256" key="2">
    <source>
        <dbReference type="ARBA" id="ARBA00022630"/>
    </source>
</evidence>
<protein>
    <submittedName>
        <fullName evidence="10">Oxidoreductase</fullName>
    </submittedName>
</protein>
<dbReference type="PROSITE" id="PS51085">
    <property type="entry name" value="2FE2S_FER_2"/>
    <property type="match status" value="1"/>
</dbReference>
<evidence type="ECO:0000256" key="3">
    <source>
        <dbReference type="ARBA" id="ARBA00022714"/>
    </source>
</evidence>
<keyword evidence="6" id="KW-0408">Iron</keyword>
<dbReference type="GO" id="GO:0046872">
    <property type="term" value="F:metal ion binding"/>
    <property type="evidence" value="ECO:0007669"/>
    <property type="project" value="UniProtKB-KW"/>
</dbReference>
<name>A0A5N8XQ52_9ACTN</name>
<dbReference type="InterPro" id="IPR017938">
    <property type="entry name" value="Riboflavin_synthase-like_b-brl"/>
</dbReference>
<reference evidence="10 11" key="1">
    <citation type="submission" date="2019-07" db="EMBL/GenBank/DDBJ databases">
        <title>New species of Amycolatopsis and Streptomyces.</title>
        <authorList>
            <person name="Duangmal K."/>
            <person name="Teo W.F.A."/>
            <person name="Lipun K."/>
        </authorList>
    </citation>
    <scope>NUCLEOTIDE SEQUENCE [LARGE SCALE GENOMIC DNA]</scope>
    <source>
        <strain evidence="10 11">NBRC 106415</strain>
    </source>
</reference>
<dbReference type="CDD" id="cd00207">
    <property type="entry name" value="fer2"/>
    <property type="match status" value="1"/>
</dbReference>
<comment type="cofactor">
    <cofactor evidence="1">
        <name>FAD</name>
        <dbReference type="ChEBI" id="CHEBI:57692"/>
    </cofactor>
</comment>
<evidence type="ECO:0000259" key="9">
    <source>
        <dbReference type="PROSITE" id="PS51384"/>
    </source>
</evidence>
<feature type="domain" description="FAD-binding FR-type" evidence="9">
    <location>
        <begin position="36"/>
        <end position="138"/>
    </location>
</feature>
<evidence type="ECO:0000256" key="4">
    <source>
        <dbReference type="ARBA" id="ARBA00022723"/>
    </source>
</evidence>
<evidence type="ECO:0000313" key="10">
    <source>
        <dbReference type="EMBL" id="MPY60705.1"/>
    </source>
</evidence>
<keyword evidence="11" id="KW-1185">Reference proteome</keyword>
<keyword evidence="5" id="KW-0560">Oxidoreductase</keyword>
<dbReference type="Gene3D" id="3.10.20.30">
    <property type="match status" value="1"/>
</dbReference>
<sequence>MPSRASPGPEHPACIPQTGGDDVVADSLLRVPQPALSRVTLEIRAKDTVADGVVSLTLAHPDGARLPDWTPGSHIDLVLPEGTTRQYSLCGDRWDAYTYRIAVLREPAGRGGSAYVHDRLAPGDLVGVGGPRNHFPLVPADRYLFIAGGIGITPLLPMIHQAELIGADWQLLYGGRSRASMAFREELSAAHGARAHISPQDECGLLDLARWLDAPDPATKVYCCGPAPLLAAVEQACAAWPSYSLRTERFNAGALPEPVHQTAFEVELRRTGRTVMVMPDTSVLHAVRQAGADVLSSCEQGTCGTCLTPVLEGTPDHRDSVLADHERAANDCMLPCVSRSRGDRLVLDL</sequence>